<dbReference type="Proteomes" id="UP001596298">
    <property type="component" value="Unassembled WGS sequence"/>
</dbReference>
<comment type="caution">
    <text evidence="2">The sequence shown here is derived from an EMBL/GenBank/DDBJ whole genome shotgun (WGS) entry which is preliminary data.</text>
</comment>
<keyword evidence="3" id="KW-1185">Reference proteome</keyword>
<proteinExistence type="predicted"/>
<dbReference type="Gene3D" id="3.10.180.10">
    <property type="entry name" value="2,3-Dihydroxybiphenyl 1,2-Dioxygenase, domain 1"/>
    <property type="match status" value="1"/>
</dbReference>
<gene>
    <name evidence="2" type="ORF">ACFQDH_03965</name>
</gene>
<dbReference type="PROSITE" id="PS51819">
    <property type="entry name" value="VOC"/>
    <property type="match status" value="1"/>
</dbReference>
<evidence type="ECO:0000313" key="3">
    <source>
        <dbReference type="Proteomes" id="UP001596298"/>
    </source>
</evidence>
<reference evidence="3" key="1">
    <citation type="journal article" date="2019" name="Int. J. Syst. Evol. Microbiol.">
        <title>The Global Catalogue of Microorganisms (GCM) 10K type strain sequencing project: providing services to taxonomists for standard genome sequencing and annotation.</title>
        <authorList>
            <consortium name="The Broad Institute Genomics Platform"/>
            <consortium name="The Broad Institute Genome Sequencing Center for Infectious Disease"/>
            <person name="Wu L."/>
            <person name="Ma J."/>
        </authorList>
    </citation>
    <scope>NUCLEOTIDE SEQUENCE [LARGE SCALE GENOMIC DNA]</scope>
    <source>
        <strain evidence="3">CCUG 58127</strain>
    </source>
</reference>
<feature type="domain" description="VOC" evidence="1">
    <location>
        <begin position="10"/>
        <end position="137"/>
    </location>
</feature>
<dbReference type="InterPro" id="IPR041581">
    <property type="entry name" value="Glyoxalase_6"/>
</dbReference>
<dbReference type="PANTHER" id="PTHR35908:SF1">
    <property type="entry name" value="CONSERVED PROTEIN"/>
    <property type="match status" value="1"/>
</dbReference>
<dbReference type="CDD" id="cd06587">
    <property type="entry name" value="VOC"/>
    <property type="match status" value="1"/>
</dbReference>
<organism evidence="2 3">
    <name type="scientific">Flexivirga alba</name>
    <dbReference type="NCBI Taxonomy" id="702742"/>
    <lineage>
        <taxon>Bacteria</taxon>
        <taxon>Bacillati</taxon>
        <taxon>Actinomycetota</taxon>
        <taxon>Actinomycetes</taxon>
        <taxon>Micrococcales</taxon>
        <taxon>Dermacoccaceae</taxon>
        <taxon>Flexivirga</taxon>
    </lineage>
</organism>
<name>A0ABW2ACY7_9MICO</name>
<dbReference type="PANTHER" id="PTHR35908">
    <property type="entry name" value="HYPOTHETICAL FUSION PROTEIN"/>
    <property type="match status" value="1"/>
</dbReference>
<dbReference type="RefSeq" id="WP_382398679.1">
    <property type="nucleotide sequence ID" value="NZ_JBHSWH010000001.1"/>
</dbReference>
<dbReference type="EMBL" id="JBHSWH010000001">
    <property type="protein sequence ID" value="MFC6704444.1"/>
    <property type="molecule type" value="Genomic_DNA"/>
</dbReference>
<sequence>MTRGVAMSLRWDSVVVDCHDPGTLARWWADVLGWQLVEESDDEVLIAPAHVAGAGPLSTKQWQELGPVLLFGTAAEGKQVKNRLHLDLAPHVSDDREAEIARLVSKGATHIDIGQGADLPWTVLADPEGNEFCVLSARDR</sequence>
<dbReference type="Pfam" id="PF18029">
    <property type="entry name" value="Glyoxalase_6"/>
    <property type="match status" value="1"/>
</dbReference>
<dbReference type="SUPFAM" id="SSF54593">
    <property type="entry name" value="Glyoxalase/Bleomycin resistance protein/Dihydroxybiphenyl dioxygenase"/>
    <property type="match status" value="1"/>
</dbReference>
<evidence type="ECO:0000259" key="1">
    <source>
        <dbReference type="PROSITE" id="PS51819"/>
    </source>
</evidence>
<accession>A0ABW2ACY7</accession>
<protein>
    <submittedName>
        <fullName evidence="2">VOC family protein</fullName>
    </submittedName>
</protein>
<dbReference type="InterPro" id="IPR029068">
    <property type="entry name" value="Glyas_Bleomycin-R_OHBP_Dase"/>
</dbReference>
<dbReference type="InterPro" id="IPR037523">
    <property type="entry name" value="VOC_core"/>
</dbReference>
<evidence type="ECO:0000313" key="2">
    <source>
        <dbReference type="EMBL" id="MFC6704444.1"/>
    </source>
</evidence>